<feature type="compositionally biased region" description="Low complexity" evidence="1">
    <location>
        <begin position="34"/>
        <end position="45"/>
    </location>
</feature>
<sequence>MAEHRLDSIHRFCHVLNTAHVPVRERSTNGFRESSSSDSLTPTSRSFFGQFQDLVDGSRRAASNSDIRRPPESCFCRNPYNYSHRTSGDRAVVERSPWTSEW</sequence>
<evidence type="ECO:0000313" key="2">
    <source>
        <dbReference type="EMBL" id="KAL2715770.1"/>
    </source>
</evidence>
<proteinExistence type="predicted"/>
<keyword evidence="3" id="KW-1185">Reference proteome</keyword>
<evidence type="ECO:0000256" key="1">
    <source>
        <dbReference type="SAM" id="MobiDB-lite"/>
    </source>
</evidence>
<dbReference type="AlphaFoldDB" id="A0ABD2A580"/>
<evidence type="ECO:0000313" key="3">
    <source>
        <dbReference type="Proteomes" id="UP001607302"/>
    </source>
</evidence>
<accession>A0ABD2A580</accession>
<name>A0ABD2A580_VESSQ</name>
<feature type="region of interest" description="Disordered" evidence="1">
    <location>
        <begin position="25"/>
        <end position="45"/>
    </location>
</feature>
<dbReference type="Proteomes" id="UP001607302">
    <property type="component" value="Unassembled WGS sequence"/>
</dbReference>
<reference evidence="2 3" key="1">
    <citation type="journal article" date="2024" name="Ann. Entomol. Soc. Am.">
        <title>Genomic analyses of the southern and eastern yellowjacket wasps (Hymenoptera: Vespidae) reveal evolutionary signatures of social life.</title>
        <authorList>
            <person name="Catto M.A."/>
            <person name="Caine P.B."/>
            <person name="Orr S.E."/>
            <person name="Hunt B.G."/>
            <person name="Goodisman M.A.D."/>
        </authorList>
    </citation>
    <scope>NUCLEOTIDE SEQUENCE [LARGE SCALE GENOMIC DNA]</scope>
    <source>
        <strain evidence="2">233</strain>
        <tissue evidence="2">Head and thorax</tissue>
    </source>
</reference>
<organism evidence="2 3">
    <name type="scientific">Vespula squamosa</name>
    <name type="common">Southern yellow jacket</name>
    <name type="synonym">Wasp</name>
    <dbReference type="NCBI Taxonomy" id="30214"/>
    <lineage>
        <taxon>Eukaryota</taxon>
        <taxon>Metazoa</taxon>
        <taxon>Ecdysozoa</taxon>
        <taxon>Arthropoda</taxon>
        <taxon>Hexapoda</taxon>
        <taxon>Insecta</taxon>
        <taxon>Pterygota</taxon>
        <taxon>Neoptera</taxon>
        <taxon>Endopterygota</taxon>
        <taxon>Hymenoptera</taxon>
        <taxon>Apocrita</taxon>
        <taxon>Aculeata</taxon>
        <taxon>Vespoidea</taxon>
        <taxon>Vespidae</taxon>
        <taxon>Vespinae</taxon>
        <taxon>Vespula</taxon>
    </lineage>
</organism>
<gene>
    <name evidence="2" type="ORF">V1478_015468</name>
</gene>
<protein>
    <submittedName>
        <fullName evidence="2">Uncharacterized protein</fullName>
    </submittedName>
</protein>
<comment type="caution">
    <text evidence="2">The sequence shown here is derived from an EMBL/GenBank/DDBJ whole genome shotgun (WGS) entry which is preliminary data.</text>
</comment>
<dbReference type="EMBL" id="JAUDFV010000155">
    <property type="protein sequence ID" value="KAL2715770.1"/>
    <property type="molecule type" value="Genomic_DNA"/>
</dbReference>
<feature type="region of interest" description="Disordered" evidence="1">
    <location>
        <begin position="81"/>
        <end position="102"/>
    </location>
</feature>